<accession>A0ACC2NAE3</accession>
<proteinExistence type="predicted"/>
<gene>
    <name evidence="1" type="ORF">QAD02_009687</name>
</gene>
<evidence type="ECO:0000313" key="1">
    <source>
        <dbReference type="EMBL" id="KAJ8668024.1"/>
    </source>
</evidence>
<keyword evidence="2" id="KW-1185">Reference proteome</keyword>
<evidence type="ECO:0000313" key="2">
    <source>
        <dbReference type="Proteomes" id="UP001239111"/>
    </source>
</evidence>
<reference evidence="1" key="1">
    <citation type="submission" date="2023-04" db="EMBL/GenBank/DDBJ databases">
        <title>A chromosome-level genome assembly of the parasitoid wasp Eretmocerus hayati.</title>
        <authorList>
            <person name="Zhong Y."/>
            <person name="Liu S."/>
            <person name="Liu Y."/>
        </authorList>
    </citation>
    <scope>NUCLEOTIDE SEQUENCE</scope>
    <source>
        <strain evidence="1">ZJU_SS_LIU_2023</strain>
    </source>
</reference>
<dbReference type="Proteomes" id="UP001239111">
    <property type="component" value="Chromosome 4"/>
</dbReference>
<name>A0ACC2NAE3_9HYME</name>
<protein>
    <submittedName>
        <fullName evidence="1">Uncharacterized protein</fullName>
    </submittedName>
</protein>
<dbReference type="EMBL" id="CM056744">
    <property type="protein sequence ID" value="KAJ8668024.1"/>
    <property type="molecule type" value="Genomic_DNA"/>
</dbReference>
<organism evidence="1 2">
    <name type="scientific">Eretmocerus hayati</name>
    <dbReference type="NCBI Taxonomy" id="131215"/>
    <lineage>
        <taxon>Eukaryota</taxon>
        <taxon>Metazoa</taxon>
        <taxon>Ecdysozoa</taxon>
        <taxon>Arthropoda</taxon>
        <taxon>Hexapoda</taxon>
        <taxon>Insecta</taxon>
        <taxon>Pterygota</taxon>
        <taxon>Neoptera</taxon>
        <taxon>Endopterygota</taxon>
        <taxon>Hymenoptera</taxon>
        <taxon>Apocrita</taxon>
        <taxon>Proctotrupomorpha</taxon>
        <taxon>Chalcidoidea</taxon>
        <taxon>Aphelinidae</taxon>
        <taxon>Aphelininae</taxon>
        <taxon>Eretmocerus</taxon>
    </lineage>
</organism>
<sequence length="154" mass="17361">MVPNYSAIDKSGSTAFDIAISEAFNESGYGRAFDIMEVILSFHTRANNEVFNDRGFSMLQMLCTHSNPAMNKIEEHVLNHPLDLNKTVNKINTPWDEFTPLHFAANKGMEQLAICLIRLGANIHIRDDHGDTPIHLGFKFSLVNWSLFGSQQTH</sequence>
<comment type="caution">
    <text evidence="1">The sequence shown here is derived from an EMBL/GenBank/DDBJ whole genome shotgun (WGS) entry which is preliminary data.</text>
</comment>